<feature type="non-terminal residue" evidence="1">
    <location>
        <position position="1"/>
    </location>
</feature>
<evidence type="ECO:0000313" key="1">
    <source>
        <dbReference type="EMBL" id="GAF81190.1"/>
    </source>
</evidence>
<sequence>DLHLLVRPIPGGISGIARLADLHDRITTPLTWGLSVDRFAYQLITRLRSDFTLADHVIHLRPWSEEQIGEFVQNRCELAELEVDFSKVKIPRQYMDVAQDEIEDRNRIGIYTMLTALSRGNPSIAIRLFADSITIAEDGSAEATLPANRDDQLFKNRSINLLLVLRVIAQVELITFDDIVSNLHFEPSVITSSLQCAMQNKWVEERNGRYRISWPWFRVITQILGRQNLLAGVRQENS</sequence>
<proteinExistence type="predicted"/>
<gene>
    <name evidence="1" type="ORF">S01H1_14075</name>
</gene>
<dbReference type="AlphaFoldDB" id="X0TYG4"/>
<dbReference type="EMBL" id="BARS01007301">
    <property type="protein sequence ID" value="GAF81190.1"/>
    <property type="molecule type" value="Genomic_DNA"/>
</dbReference>
<comment type="caution">
    <text evidence="1">The sequence shown here is derived from an EMBL/GenBank/DDBJ whole genome shotgun (WGS) entry which is preliminary data.</text>
</comment>
<organism evidence="1">
    <name type="scientific">marine sediment metagenome</name>
    <dbReference type="NCBI Taxonomy" id="412755"/>
    <lineage>
        <taxon>unclassified sequences</taxon>
        <taxon>metagenomes</taxon>
        <taxon>ecological metagenomes</taxon>
    </lineage>
</organism>
<accession>X0TYG4</accession>
<name>X0TYG4_9ZZZZ</name>
<protein>
    <submittedName>
        <fullName evidence="1">Uncharacterized protein</fullName>
    </submittedName>
</protein>
<reference evidence="1" key="1">
    <citation type="journal article" date="2014" name="Front. Microbiol.">
        <title>High frequency of phylogenetically diverse reductive dehalogenase-homologous genes in deep subseafloor sedimentary metagenomes.</title>
        <authorList>
            <person name="Kawai M."/>
            <person name="Futagami T."/>
            <person name="Toyoda A."/>
            <person name="Takaki Y."/>
            <person name="Nishi S."/>
            <person name="Hori S."/>
            <person name="Arai W."/>
            <person name="Tsubouchi T."/>
            <person name="Morono Y."/>
            <person name="Uchiyama I."/>
            <person name="Ito T."/>
            <person name="Fujiyama A."/>
            <person name="Inagaki F."/>
            <person name="Takami H."/>
        </authorList>
    </citation>
    <scope>NUCLEOTIDE SEQUENCE</scope>
    <source>
        <strain evidence="1">Expedition CK06-06</strain>
    </source>
</reference>